<dbReference type="Proteomes" id="UP000316882">
    <property type="component" value="Unassembled WGS sequence"/>
</dbReference>
<reference evidence="1 2" key="1">
    <citation type="submission" date="2019-06" db="EMBL/GenBank/DDBJ databases">
        <title>Whole genome shotgun sequence of Brevibacillus parabrevis NBRC 12334.</title>
        <authorList>
            <person name="Hosoyama A."/>
            <person name="Uohara A."/>
            <person name="Ohji S."/>
            <person name="Ichikawa N."/>
        </authorList>
    </citation>
    <scope>NUCLEOTIDE SEQUENCE [LARGE SCALE GENOMIC DNA]</scope>
    <source>
        <strain evidence="1 2">NBRC 12334</strain>
    </source>
</reference>
<organism evidence="1 2">
    <name type="scientific">Brevibacillus parabrevis</name>
    <dbReference type="NCBI Taxonomy" id="54914"/>
    <lineage>
        <taxon>Bacteria</taxon>
        <taxon>Bacillati</taxon>
        <taxon>Bacillota</taxon>
        <taxon>Bacilli</taxon>
        <taxon>Bacillales</taxon>
        <taxon>Paenibacillaceae</taxon>
        <taxon>Brevibacillus</taxon>
    </lineage>
</organism>
<proteinExistence type="predicted"/>
<sequence length="187" mass="20956">MNKYLKFITLSTMVLLTVGCSEEKPKNEHKGLTGFVIEANYEKRALLVAESDKTSATEGKYGVEWYSLNDDAILLDSKNSKILFTDIEVGSEVETWSTSPSLESYPAKTDLSKLVVADDVKHPNSDMSQKKAIQAALNFAKNLSDKPATLIVQKIEMKKTEWLIHIYNFDLGKSYELRVNPETAEVS</sequence>
<dbReference type="InterPro" id="IPR021598">
    <property type="entry name" value="DUF3221"/>
</dbReference>
<gene>
    <name evidence="1" type="ORF">BPA01_14180</name>
</gene>
<name>A0A4Y3PKP5_BREPA</name>
<accession>A0A4Y3PKP5</accession>
<dbReference type="RefSeq" id="WP_167470282.1">
    <property type="nucleotide sequence ID" value="NZ_BJMH01000005.1"/>
</dbReference>
<dbReference type="PROSITE" id="PS51257">
    <property type="entry name" value="PROKAR_LIPOPROTEIN"/>
    <property type="match status" value="1"/>
</dbReference>
<comment type="caution">
    <text evidence="1">The sequence shown here is derived from an EMBL/GenBank/DDBJ whole genome shotgun (WGS) entry which is preliminary data.</text>
</comment>
<dbReference type="AlphaFoldDB" id="A0A4Y3PKP5"/>
<evidence type="ECO:0000313" key="2">
    <source>
        <dbReference type="Proteomes" id="UP000316882"/>
    </source>
</evidence>
<dbReference type="Pfam" id="PF11518">
    <property type="entry name" value="DUF3221"/>
    <property type="match status" value="1"/>
</dbReference>
<keyword evidence="2" id="KW-1185">Reference proteome</keyword>
<evidence type="ECO:0000313" key="1">
    <source>
        <dbReference type="EMBL" id="GEB31838.1"/>
    </source>
</evidence>
<protein>
    <recommendedName>
        <fullName evidence="3">PepSY domain-containing protein</fullName>
    </recommendedName>
</protein>
<evidence type="ECO:0008006" key="3">
    <source>
        <dbReference type="Google" id="ProtNLM"/>
    </source>
</evidence>
<dbReference type="EMBL" id="BJMH01000005">
    <property type="protein sequence ID" value="GEB31838.1"/>
    <property type="molecule type" value="Genomic_DNA"/>
</dbReference>